<organism evidence="1 2">
    <name type="scientific">Knoellia koreensis</name>
    <dbReference type="NCBI Taxonomy" id="2730921"/>
    <lineage>
        <taxon>Bacteria</taxon>
        <taxon>Bacillati</taxon>
        <taxon>Actinomycetota</taxon>
        <taxon>Actinomycetes</taxon>
        <taxon>Micrococcales</taxon>
        <taxon>Intrasporangiaceae</taxon>
        <taxon>Knoellia</taxon>
    </lineage>
</organism>
<evidence type="ECO:0000313" key="2">
    <source>
        <dbReference type="Proteomes" id="UP000588586"/>
    </source>
</evidence>
<dbReference type="Proteomes" id="UP000588586">
    <property type="component" value="Unassembled WGS sequence"/>
</dbReference>
<protein>
    <submittedName>
        <fullName evidence="1">Uncharacterized protein</fullName>
    </submittedName>
</protein>
<accession>A0A849HDZ0</accession>
<gene>
    <name evidence="1" type="ORF">HJG52_02400</name>
</gene>
<reference evidence="1 2" key="1">
    <citation type="submission" date="2020-04" db="EMBL/GenBank/DDBJ databases">
        <title>Knoellia sp. isolate from air conditioner.</title>
        <authorList>
            <person name="Chea S."/>
            <person name="Kim D.-U."/>
        </authorList>
    </citation>
    <scope>NUCLEOTIDE SEQUENCE [LARGE SCALE GENOMIC DNA]</scope>
    <source>
        <strain evidence="1 2">DB2414S</strain>
    </source>
</reference>
<dbReference type="RefSeq" id="WP_171241956.1">
    <property type="nucleotide sequence ID" value="NZ_JABEPQ010000001.1"/>
</dbReference>
<dbReference type="AlphaFoldDB" id="A0A849HDZ0"/>
<proteinExistence type="predicted"/>
<keyword evidence="2" id="KW-1185">Reference proteome</keyword>
<name>A0A849HDZ0_9MICO</name>
<evidence type="ECO:0000313" key="1">
    <source>
        <dbReference type="EMBL" id="NNM44853.1"/>
    </source>
</evidence>
<dbReference type="EMBL" id="JABEPQ010000001">
    <property type="protein sequence ID" value="NNM44853.1"/>
    <property type="molecule type" value="Genomic_DNA"/>
</dbReference>
<comment type="caution">
    <text evidence="1">The sequence shown here is derived from an EMBL/GenBank/DDBJ whole genome shotgun (WGS) entry which is preliminary data.</text>
</comment>
<sequence length="63" mass="7118">MSVHADPYTVAAENAWRRESLGAANLAGSRRPIQLFRLVPWARRPRHSRKVAAHAPRHTARPV</sequence>